<evidence type="ECO:0000256" key="4">
    <source>
        <dbReference type="ARBA" id="ARBA00022824"/>
    </source>
</evidence>
<organism evidence="9 10">
    <name type="scientific">Cutaneotrichosporon spelunceum</name>
    <dbReference type="NCBI Taxonomy" id="1672016"/>
    <lineage>
        <taxon>Eukaryota</taxon>
        <taxon>Fungi</taxon>
        <taxon>Dikarya</taxon>
        <taxon>Basidiomycota</taxon>
        <taxon>Agaricomycotina</taxon>
        <taxon>Tremellomycetes</taxon>
        <taxon>Trichosporonales</taxon>
        <taxon>Trichosporonaceae</taxon>
        <taxon>Cutaneotrichosporon</taxon>
    </lineage>
</organism>
<name>A0AAD3TYQ1_9TREE</name>
<dbReference type="InterPro" id="IPR051987">
    <property type="entry name" value="Sigma-2_receptor-like"/>
</dbReference>
<accession>A0AAD3TYQ1</accession>
<dbReference type="GO" id="GO:0005789">
    <property type="term" value="C:endoplasmic reticulum membrane"/>
    <property type="evidence" value="ECO:0007669"/>
    <property type="project" value="UniProtKB-SubCell"/>
</dbReference>
<evidence type="ECO:0000313" key="9">
    <source>
        <dbReference type="EMBL" id="GMK59325.1"/>
    </source>
</evidence>
<comment type="similarity">
    <text evidence="2">Belongs to the TMEM97/sigma-2 receptor family.</text>
</comment>
<evidence type="ECO:0000259" key="8">
    <source>
        <dbReference type="PROSITE" id="PS51751"/>
    </source>
</evidence>
<comment type="subcellular location">
    <subcellularLocation>
        <location evidence="1">Endoplasmic reticulum membrane</location>
        <topology evidence="1">Multi-pass membrane protein</topology>
    </subcellularLocation>
</comment>
<evidence type="ECO:0000256" key="1">
    <source>
        <dbReference type="ARBA" id="ARBA00004477"/>
    </source>
</evidence>
<dbReference type="PANTHER" id="PTHR31204:SF1">
    <property type="entry name" value="SIGMA INTRACELLULAR RECEPTOR 2"/>
    <property type="match status" value="1"/>
</dbReference>
<protein>
    <recommendedName>
        <fullName evidence="7">Efficient mitochondria targeting-associated protein 19</fullName>
    </recommendedName>
</protein>
<dbReference type="EMBL" id="BTCM01000007">
    <property type="protein sequence ID" value="GMK59325.1"/>
    <property type="molecule type" value="Genomic_DNA"/>
</dbReference>
<feature type="domain" description="EXPERA" evidence="8">
    <location>
        <begin position="6"/>
        <end position="152"/>
    </location>
</feature>
<dbReference type="PIRSF" id="PIRSF031032">
    <property type="entry name" value="TMP_97_prd"/>
    <property type="match status" value="1"/>
</dbReference>
<evidence type="ECO:0000256" key="5">
    <source>
        <dbReference type="ARBA" id="ARBA00022989"/>
    </source>
</evidence>
<keyword evidence="6 7" id="KW-0472">Membrane</keyword>
<proteinExistence type="inferred from homology"/>
<evidence type="ECO:0000256" key="7">
    <source>
        <dbReference type="PIRNR" id="PIRNR031032"/>
    </source>
</evidence>
<dbReference type="Proteomes" id="UP001222932">
    <property type="component" value="Unassembled WGS sequence"/>
</dbReference>
<dbReference type="PROSITE" id="PS51751">
    <property type="entry name" value="EXPERA"/>
    <property type="match status" value="1"/>
</dbReference>
<dbReference type="Pfam" id="PF05241">
    <property type="entry name" value="EBP"/>
    <property type="match status" value="1"/>
</dbReference>
<dbReference type="PANTHER" id="PTHR31204">
    <property type="entry name" value="SIGMA INTRACELLULAR RECEPTOR 2"/>
    <property type="match status" value="1"/>
</dbReference>
<feature type="transmembrane region" description="Helical" evidence="7">
    <location>
        <begin position="98"/>
        <end position="116"/>
    </location>
</feature>
<reference evidence="9" key="2">
    <citation type="submission" date="2023-06" db="EMBL/GenBank/DDBJ databases">
        <authorList>
            <person name="Kobayashi Y."/>
            <person name="Kayamori A."/>
            <person name="Aoki K."/>
            <person name="Shiwa Y."/>
            <person name="Fujita N."/>
            <person name="Sugita T."/>
            <person name="Iwasaki W."/>
            <person name="Tanaka N."/>
            <person name="Takashima M."/>
        </authorList>
    </citation>
    <scope>NUCLEOTIDE SEQUENCE</scope>
    <source>
        <strain evidence="9">HIS016</strain>
    </source>
</reference>
<comment type="caution">
    <text evidence="9">The sequence shown here is derived from an EMBL/GenBank/DDBJ whole genome shotgun (WGS) entry which is preliminary data.</text>
</comment>
<dbReference type="InterPro" id="IPR016964">
    <property type="entry name" value="Sigma2_recept"/>
</dbReference>
<evidence type="ECO:0000256" key="2">
    <source>
        <dbReference type="ARBA" id="ARBA00009096"/>
    </source>
</evidence>
<evidence type="ECO:0000256" key="6">
    <source>
        <dbReference type="ARBA" id="ARBA00023136"/>
    </source>
</evidence>
<gene>
    <name evidence="9" type="ORF">CspeluHIS016_0703400</name>
</gene>
<dbReference type="InterPro" id="IPR033118">
    <property type="entry name" value="EXPERA"/>
</dbReference>
<feature type="transmembrane region" description="Helical" evidence="7">
    <location>
        <begin position="71"/>
        <end position="91"/>
    </location>
</feature>
<feature type="transmembrane region" description="Helical" evidence="7">
    <location>
        <begin position="12"/>
        <end position="30"/>
    </location>
</feature>
<sequence length="171" mass="19639">MSRFAGRTLDRVYFTFLLPATLLMDGQVVYPSWMVTGPLEAFKEWYLDFLRDPIMTGVSTENPTTRFMIPFFYLEMFFQLPCFVLGAIGLWKNDKRVWPLLMAYGASTTTTLLPVLQRLVFDTETSPPLTTFELTGLLSCYIPFLIIPLMMTIDLGFRITNHLGRGARKNV</sequence>
<dbReference type="AlphaFoldDB" id="A0AAD3TYQ1"/>
<feature type="transmembrane region" description="Helical" evidence="7">
    <location>
        <begin position="136"/>
        <end position="157"/>
    </location>
</feature>
<keyword evidence="3 7" id="KW-0812">Transmembrane</keyword>
<evidence type="ECO:0000313" key="10">
    <source>
        <dbReference type="Proteomes" id="UP001222932"/>
    </source>
</evidence>
<reference evidence="9" key="1">
    <citation type="journal article" date="2023" name="BMC Genomics">
        <title>Chromosome-level genome assemblies of Cutaneotrichosporon spp. (Trichosporonales, Basidiomycota) reveal imbalanced evolution between nucleotide sequences and chromosome synteny.</title>
        <authorList>
            <person name="Kobayashi Y."/>
            <person name="Kayamori A."/>
            <person name="Aoki K."/>
            <person name="Shiwa Y."/>
            <person name="Matsutani M."/>
            <person name="Fujita N."/>
            <person name="Sugita T."/>
            <person name="Iwasaki W."/>
            <person name="Tanaka N."/>
            <person name="Takashima M."/>
        </authorList>
    </citation>
    <scope>NUCLEOTIDE SEQUENCE</scope>
    <source>
        <strain evidence="9">HIS016</strain>
    </source>
</reference>
<evidence type="ECO:0000256" key="3">
    <source>
        <dbReference type="ARBA" id="ARBA00022692"/>
    </source>
</evidence>
<keyword evidence="10" id="KW-1185">Reference proteome</keyword>
<keyword evidence="5 7" id="KW-1133">Transmembrane helix</keyword>
<keyword evidence="4 7" id="KW-0256">Endoplasmic reticulum</keyword>